<gene>
    <name evidence="2" type="ORF">MCOS_LOCUS4404</name>
</gene>
<sequence length="209" mass="22700">MKGRPYERRHERSECAGKSNCSFDAHSSSTDTSKRLTTKPETTLSEDLVPVKALTTKFQITRKSPTAIEASDDEQTSTCSTLEHPVPTSTLLGPPPASTISQFDSQTPSDNPTDLPDTAKFTEMGISPKTTNTHSPHDTPTSDLYLMFTEEIVTISDTPFAATSALPDAESTFGGLSSFNSTDKFDVSDKFLTTPTLYGDKSLQVNHLL</sequence>
<evidence type="ECO:0000313" key="3">
    <source>
        <dbReference type="Proteomes" id="UP000267029"/>
    </source>
</evidence>
<keyword evidence="3" id="KW-1185">Reference proteome</keyword>
<feature type="region of interest" description="Disordered" evidence="1">
    <location>
        <begin position="1"/>
        <end position="44"/>
    </location>
</feature>
<dbReference type="EMBL" id="UXSR01001605">
    <property type="protein sequence ID" value="VDD78401.1"/>
    <property type="molecule type" value="Genomic_DNA"/>
</dbReference>
<evidence type="ECO:0000256" key="1">
    <source>
        <dbReference type="SAM" id="MobiDB-lite"/>
    </source>
</evidence>
<feature type="region of interest" description="Disordered" evidence="1">
    <location>
        <begin position="65"/>
        <end position="114"/>
    </location>
</feature>
<feature type="compositionally biased region" description="Polar residues" evidence="1">
    <location>
        <begin position="76"/>
        <end position="91"/>
    </location>
</feature>
<organism evidence="4">
    <name type="scientific">Mesocestoides corti</name>
    <name type="common">Flatworm</name>
    <dbReference type="NCBI Taxonomy" id="53468"/>
    <lineage>
        <taxon>Eukaryota</taxon>
        <taxon>Metazoa</taxon>
        <taxon>Spiralia</taxon>
        <taxon>Lophotrochozoa</taxon>
        <taxon>Platyhelminthes</taxon>
        <taxon>Cestoda</taxon>
        <taxon>Eucestoda</taxon>
        <taxon>Cyclophyllidea</taxon>
        <taxon>Mesocestoididae</taxon>
        <taxon>Mesocestoides</taxon>
    </lineage>
</organism>
<dbReference type="WBParaSite" id="MCU_012991-RA">
    <property type="protein sequence ID" value="MCU_012991-RA"/>
    <property type="gene ID" value="MCU_012991"/>
</dbReference>
<reference evidence="2 3" key="1">
    <citation type="submission" date="2018-10" db="EMBL/GenBank/DDBJ databases">
        <authorList>
            <consortium name="Pathogen Informatics"/>
        </authorList>
    </citation>
    <scope>NUCLEOTIDE SEQUENCE [LARGE SCALE GENOMIC DNA]</scope>
</reference>
<dbReference type="AlphaFoldDB" id="A0A0R3UBV5"/>
<feature type="compositionally biased region" description="Polar residues" evidence="1">
    <location>
        <begin position="98"/>
        <end position="112"/>
    </location>
</feature>
<feature type="compositionally biased region" description="Basic and acidic residues" evidence="1">
    <location>
        <begin position="1"/>
        <end position="15"/>
    </location>
</feature>
<accession>A0A0R3UBV5</accession>
<evidence type="ECO:0000313" key="2">
    <source>
        <dbReference type="EMBL" id="VDD78401.1"/>
    </source>
</evidence>
<protein>
    <submittedName>
        <fullName evidence="2 4">Uncharacterized protein</fullName>
    </submittedName>
</protein>
<reference evidence="4" key="2">
    <citation type="submission" date="2019-11" db="UniProtKB">
        <authorList>
            <consortium name="WormBaseParasite"/>
        </authorList>
    </citation>
    <scope>IDENTIFICATION</scope>
</reference>
<feature type="compositionally biased region" description="Polar residues" evidence="1">
    <location>
        <begin position="19"/>
        <end position="31"/>
    </location>
</feature>
<name>A0A0R3UBV5_MESCO</name>
<dbReference type="Proteomes" id="UP000267029">
    <property type="component" value="Unassembled WGS sequence"/>
</dbReference>
<proteinExistence type="predicted"/>
<evidence type="ECO:0000313" key="4">
    <source>
        <dbReference type="WBParaSite" id="MCU_012991-RA"/>
    </source>
</evidence>